<reference evidence="2" key="1">
    <citation type="submission" date="2022-02" db="EMBL/GenBank/DDBJ databases">
        <authorList>
            <person name="Giguere J D."/>
        </authorList>
    </citation>
    <scope>NUCLEOTIDE SEQUENCE</scope>
    <source>
        <strain evidence="2">CCAP 1055/1</strain>
    </source>
</reference>
<accession>A0A8J9S5K0</accession>
<sequence>MTVTRQLTKTAARVFGQLEGGGNPVTIFTSSVSLQPATRVALAQSCAWESVVVDRTRRSMAFYLPTGEPVDFCAHAAMGGVTQLLAPSAGSDASQSVSFTTDHADDTTRYTAHLHDHNIVALDLRTVYEEAPVPHPPTVRRILREAFGLRAGDLTQPPPRQSADAKPPYPTLRNASVARPKTLVYVNSLETLHAVKVPPVTNHHFRVACDAIGSTGVYLYAFDAADDTWACRQFPRASGYPEDPATGVAAAALAVALHKAGHVRDAYKCTQGTAMGQGSVLLVEDIQRRNADNHVSLRILGRVETDESEVMEIEEPE</sequence>
<protein>
    <submittedName>
        <fullName evidence="2">Uncharacterized protein</fullName>
    </submittedName>
</protein>
<proteinExistence type="predicted"/>
<evidence type="ECO:0000256" key="1">
    <source>
        <dbReference type="SAM" id="MobiDB-lite"/>
    </source>
</evidence>
<dbReference type="EMBL" id="OU594954">
    <property type="protein sequence ID" value="CAG9280298.1"/>
    <property type="molecule type" value="Genomic_DNA"/>
</dbReference>
<dbReference type="AlphaFoldDB" id="A0A8J9S5K0"/>
<dbReference type="Gene3D" id="3.10.310.10">
    <property type="entry name" value="Diaminopimelate Epimerase, Chain A, domain 1"/>
    <property type="match status" value="2"/>
</dbReference>
<evidence type="ECO:0000313" key="2">
    <source>
        <dbReference type="EMBL" id="CAG9280298.1"/>
    </source>
</evidence>
<dbReference type="Pfam" id="PF02567">
    <property type="entry name" value="PhzC-PhzF"/>
    <property type="match status" value="1"/>
</dbReference>
<name>A0A8J9S5K0_PHATR</name>
<gene>
    <name evidence="2" type="ORF">PTTT1_LOCUS12841</name>
</gene>
<dbReference type="InterPro" id="IPR003719">
    <property type="entry name" value="Phenazine_PhzF-like"/>
</dbReference>
<feature type="region of interest" description="Disordered" evidence="1">
    <location>
        <begin position="153"/>
        <end position="173"/>
    </location>
</feature>
<dbReference type="Proteomes" id="UP000836788">
    <property type="component" value="Chromosome 13"/>
</dbReference>
<dbReference type="GO" id="GO:0003824">
    <property type="term" value="F:catalytic activity"/>
    <property type="evidence" value="ECO:0007669"/>
    <property type="project" value="InterPro"/>
</dbReference>
<organism evidence="2">
    <name type="scientific">Phaeodactylum tricornutum</name>
    <name type="common">Diatom</name>
    <dbReference type="NCBI Taxonomy" id="2850"/>
    <lineage>
        <taxon>Eukaryota</taxon>
        <taxon>Sar</taxon>
        <taxon>Stramenopiles</taxon>
        <taxon>Ochrophyta</taxon>
        <taxon>Bacillariophyta</taxon>
        <taxon>Bacillariophyceae</taxon>
        <taxon>Bacillariophycidae</taxon>
        <taxon>Naviculales</taxon>
        <taxon>Phaeodactylaceae</taxon>
        <taxon>Phaeodactylum</taxon>
    </lineage>
</organism>
<dbReference type="SUPFAM" id="SSF54506">
    <property type="entry name" value="Diaminopimelate epimerase-like"/>
    <property type="match status" value="1"/>
</dbReference>